<organism evidence="6 7">
    <name type="scientific">Mobiluncus mulieris</name>
    <dbReference type="NCBI Taxonomy" id="2052"/>
    <lineage>
        <taxon>Bacteria</taxon>
        <taxon>Bacillati</taxon>
        <taxon>Actinomycetota</taxon>
        <taxon>Actinomycetes</taxon>
        <taxon>Actinomycetales</taxon>
        <taxon>Actinomycetaceae</taxon>
        <taxon>Mobiluncus</taxon>
    </lineage>
</organism>
<dbReference type="GO" id="GO:0003676">
    <property type="term" value="F:nucleic acid binding"/>
    <property type="evidence" value="ECO:0007669"/>
    <property type="project" value="InterPro"/>
</dbReference>
<evidence type="ECO:0000256" key="5">
    <source>
        <dbReference type="ARBA" id="ARBA00047942"/>
    </source>
</evidence>
<name>A0A7Y0U1J7_9ACTO</name>
<evidence type="ECO:0000313" key="7">
    <source>
        <dbReference type="Proteomes" id="UP000578252"/>
    </source>
</evidence>
<keyword evidence="4" id="KW-0949">S-adenosyl-L-methionine</keyword>
<dbReference type="SUPFAM" id="SSF53335">
    <property type="entry name" value="S-adenosyl-L-methionine-dependent methyltransferases"/>
    <property type="match status" value="1"/>
</dbReference>
<dbReference type="RefSeq" id="WP_169769693.1">
    <property type="nucleotide sequence ID" value="NZ_JABCUR010000005.1"/>
</dbReference>
<reference evidence="6 7" key="1">
    <citation type="submission" date="2020-04" db="EMBL/GenBank/DDBJ databases">
        <title>Antimicrobial susceptibility and clonality of vaginal-derived multi-drug resistant Mobiluncus isolates in China.</title>
        <authorList>
            <person name="Zhang X."/>
        </authorList>
    </citation>
    <scope>NUCLEOTIDE SEQUENCE [LARGE SCALE GENOMIC DNA]</scope>
    <source>
        <strain evidence="6 7">13</strain>
    </source>
</reference>
<comment type="caution">
    <text evidence="6">The sequence shown here is derived from an EMBL/GenBank/DDBJ whole genome shotgun (WGS) entry which is preliminary data.</text>
</comment>
<evidence type="ECO:0000256" key="2">
    <source>
        <dbReference type="ARBA" id="ARBA00022603"/>
    </source>
</evidence>
<evidence type="ECO:0000313" key="6">
    <source>
        <dbReference type="EMBL" id="NMW65246.1"/>
    </source>
</evidence>
<evidence type="ECO:0000256" key="3">
    <source>
        <dbReference type="ARBA" id="ARBA00022679"/>
    </source>
</evidence>
<keyword evidence="2 6" id="KW-0489">Methyltransferase</keyword>
<dbReference type="InterPro" id="IPR012327">
    <property type="entry name" value="MeTrfase_D12"/>
</dbReference>
<evidence type="ECO:0000256" key="1">
    <source>
        <dbReference type="ARBA" id="ARBA00011900"/>
    </source>
</evidence>
<dbReference type="InterPro" id="IPR002052">
    <property type="entry name" value="DNA_methylase_N6_adenine_CS"/>
</dbReference>
<dbReference type="GO" id="GO:0009307">
    <property type="term" value="P:DNA restriction-modification system"/>
    <property type="evidence" value="ECO:0007669"/>
    <property type="project" value="InterPro"/>
</dbReference>
<dbReference type="AlphaFoldDB" id="A0A7Y0U1J7"/>
<protein>
    <recommendedName>
        <fullName evidence="1">site-specific DNA-methyltransferase (adenine-specific)</fullName>
        <ecNumber evidence="1">2.1.1.72</ecNumber>
    </recommendedName>
</protein>
<dbReference type="Proteomes" id="UP000578252">
    <property type="component" value="Unassembled WGS sequence"/>
</dbReference>
<sequence>MIKYLGSKRTLVPALQNITRLSGATTALDMFTGTTRVAQAFKEVGIVTGANDTATYAKILADCYIKTNARDIDFRNLREILKDLADTPARPGYFTETFCVKSRFFQPKNGARIDAIRERIETEYAGTPLYPVLLTSLMEAADRVDSTTGQQMAYLKTWAPRAYNDLELRVPELLDGSGWTWRADANELAGCLARHGGVNLGGTGCGGGAQVGAGLGAAREDSLPEFDLVYLDPPYNQHRYFTNYHIWETLVRWDAPEAYGVACKRADARDPDTHSPYNRRREMPQALADLVATVPCQTLVLSYNNEAWVDFEELFALVAARFEDATALAFDSKRYVGAQIGIYSPTGQRVGKISHLRNLEYVFVGGSREVVSAVRDDFASLGTTVHV</sequence>
<proteinExistence type="predicted"/>
<dbReference type="EMBL" id="JABCUR010000005">
    <property type="protein sequence ID" value="NMW65246.1"/>
    <property type="molecule type" value="Genomic_DNA"/>
</dbReference>
<dbReference type="PROSITE" id="PS00092">
    <property type="entry name" value="N6_MTASE"/>
    <property type="match status" value="1"/>
</dbReference>
<dbReference type="EC" id="2.1.1.72" evidence="1"/>
<comment type="catalytic activity">
    <reaction evidence="5">
        <text>a 2'-deoxyadenosine in DNA + S-adenosyl-L-methionine = an N(6)-methyl-2'-deoxyadenosine in DNA + S-adenosyl-L-homocysteine + H(+)</text>
        <dbReference type="Rhea" id="RHEA:15197"/>
        <dbReference type="Rhea" id="RHEA-COMP:12418"/>
        <dbReference type="Rhea" id="RHEA-COMP:12419"/>
        <dbReference type="ChEBI" id="CHEBI:15378"/>
        <dbReference type="ChEBI" id="CHEBI:57856"/>
        <dbReference type="ChEBI" id="CHEBI:59789"/>
        <dbReference type="ChEBI" id="CHEBI:90615"/>
        <dbReference type="ChEBI" id="CHEBI:90616"/>
        <dbReference type="EC" id="2.1.1.72"/>
    </reaction>
</comment>
<accession>A0A7Y0U1J7</accession>
<gene>
    <name evidence="6" type="ORF">HHJ78_06830</name>
</gene>
<dbReference type="Pfam" id="PF02086">
    <property type="entry name" value="MethyltransfD12"/>
    <property type="match status" value="2"/>
</dbReference>
<keyword evidence="3 6" id="KW-0808">Transferase</keyword>
<dbReference type="GO" id="GO:0032259">
    <property type="term" value="P:methylation"/>
    <property type="evidence" value="ECO:0007669"/>
    <property type="project" value="UniProtKB-KW"/>
</dbReference>
<dbReference type="GO" id="GO:0009007">
    <property type="term" value="F:site-specific DNA-methyltransferase (adenine-specific) activity"/>
    <property type="evidence" value="ECO:0007669"/>
    <property type="project" value="UniProtKB-EC"/>
</dbReference>
<dbReference type="InterPro" id="IPR029063">
    <property type="entry name" value="SAM-dependent_MTases_sf"/>
</dbReference>
<evidence type="ECO:0000256" key="4">
    <source>
        <dbReference type="ARBA" id="ARBA00022691"/>
    </source>
</evidence>